<dbReference type="InterPro" id="IPR036179">
    <property type="entry name" value="Ig-like_dom_sf"/>
</dbReference>
<dbReference type="GO" id="GO:0006508">
    <property type="term" value="P:proteolysis"/>
    <property type="evidence" value="ECO:0007669"/>
    <property type="project" value="TreeGrafter"/>
</dbReference>
<dbReference type="FunFam" id="2.20.100.10:FF:000009">
    <property type="entry name" value="ADAMTS-like protein 3 isoform A"/>
    <property type="match status" value="1"/>
</dbReference>
<dbReference type="SMART" id="SM00409">
    <property type="entry name" value="IG"/>
    <property type="match status" value="4"/>
</dbReference>
<dbReference type="Proteomes" id="UP000694421">
    <property type="component" value="Unplaced"/>
</dbReference>
<feature type="domain" description="Ig-like" evidence="8">
    <location>
        <begin position="1239"/>
        <end position="1340"/>
    </location>
</feature>
<reference evidence="9" key="2">
    <citation type="submission" date="2025-09" db="UniProtKB">
        <authorList>
            <consortium name="Ensembl"/>
        </authorList>
    </citation>
    <scope>IDENTIFICATION</scope>
</reference>
<sequence length="1691" mass="188396">MASRTAPGGLWEISWLTVTAICAHLEARAEQSQGAYFLPEFALSPQGSFLEDTTGEQFLTYLYDDQDCPPEAGDFRAQQCSAYNDVKYQGHFYEWIPAYDDPSSPCALRCQALGKALVVELAPKVLDGTRCNAKSLDMCISGICQAVGCDRRLGSNAKEDNCGVCAGDGSTCRLVRGQAKTHVSPDKREETVIAVPHGSHSARIAVKGPAHLVIESKTLQGDSREHSFGAPGTFVIENTTVEFQKSSEREIIKVPGPLGADFIIKTRYTAPKDSTVQFFFYQPISHQWRQTEFFPCTVTCGGGYQLNSAECVDIRSKRVVPDQYCHYYPENKKPKPKLKECNMDPCPSSDGFKEIMPYDHFQPLPRWEHNPWTACSVSCGGGIQRRSFVCVEETIHGETLQVEEWKCMYAPKPKVMQACNLFDCPKWVALEWSQCTVTCGRGLRYRVVLCIDHRGQHTGGCNPQLKLHIKEECVVAVPCYKPKDKNPVEAKIPRLKQAHEIEETRTVSEEPMFIPEPWSPCSVSCGQGIQVREVKCRIYLTFTQTEVELPDEECEEPKPLTERNCHLDSCDGDLFPFIPELSHSEDAKEVIYDWEYIGFTPCSATCVGGTQEAIAKCLHEQTKQVVNDHLCDSSKKPPAMSRVCNMRLCPARWQVGPWRQCSATCGVGIQTREVHCQQPGGSVLGAEHCKDKKPHTLQACNQLDCPPGWHVEEWQQCSHTCGGGTQLRKVTCQQLLMDGSFLKLANERCHGARLSTHKPCAKIDCPPQLVVGEWSKCSVSCGVGVQRRKATCQKLTGKSLYVALNGSVCHGLQVPPLARSCHMTACNKLKQEMKPKLFGKYASPGPQILGIHRVYIQTRQEKRINFTIGSRAYLLPKTSVVIKCPVRRFQKSLIQWEKDGQRLQISKRLGVTKSGSLKINSLEASDIGVYKCVAGSAQETFVLKLIGTDNRLIEPPLFRKRLGESSGTEHNEANSFGAKWHKMSQMWQLWSQKSRQYVGDEQVNDQPFLRRLETHARNPMEERGSREFRNKRLEAVILPGAYSMDTVHFEELIKNLSQLVEAGEVNDELASQLIYQLIAELSKAPQPASEKLKEPPQEKRPPSRKPGKSPDMSENLSTKPQGSVVAVTQRSPVILRQKEEPKVHSNRTVSVRVGSTYFFTKDTAVIDLLCETVGNGDPKYTWTKDGVELRSLETVVLETSGKIQILNPSKKEMGVYRCTVENDFGSDTETSALFYAEVPTILSSGKNITNVGFRNLSLPVGGTVLARTGSNLVIECPVRGLPQPKITWFKNDSSPRSHAFAVVNGSLYLRNVSLEDAGTYTCTASNTLGQAVSSTLLRLTERRFQKPTNGSLSNSKRKRVLMASGIGTNVSVVPGDLLRIGCPVHPSTKNTIRWYFQNQPIEGIKGFKHRTLVEGRILEVNIISDQFAGQYQCWTPSSAKPLSVWVNVKKEDYRWELGEWSPCSATCGNLGIQSQKLLCKAGEEEKVNKSFCKESQKPAVNYQPCNIRDCPARWVTGSWSECSSPCGNGFRHRQSTCKQIKANGTAVTLSLGSCARKGRPSEKKPCVGHSCAEWVLHPWGQCTGPCVGRGVGLQHSHLQCQYPNGSVALNSLCDVRKRPSVRRTCSSEKCDVYWRTGPWRPCAADCGNGFQSRQVSCVHRRSKRPVAEQACTWRKRPATWQHCNVTSCDSM</sequence>
<dbReference type="FunFam" id="2.60.40.10:FF:000487">
    <property type="entry name" value="ADAMTS-like 3 isoform 1"/>
    <property type="match status" value="1"/>
</dbReference>
<dbReference type="InterPro" id="IPR013273">
    <property type="entry name" value="ADAMTS/ADAMTS-like"/>
</dbReference>
<proteinExistence type="predicted"/>
<dbReference type="InterPro" id="IPR045371">
    <property type="entry name" value="ADAMTS_CR_3"/>
</dbReference>
<evidence type="ECO:0000256" key="2">
    <source>
        <dbReference type="ARBA" id="ARBA00022525"/>
    </source>
</evidence>
<dbReference type="PANTHER" id="PTHR13723">
    <property type="entry name" value="ADAMTS A DISINTEGRIN AND METALLOPROTEASE WITH THROMBOSPONDIN MOTIFS PROTEASE"/>
    <property type="match status" value="1"/>
</dbReference>
<dbReference type="GO" id="GO:0030198">
    <property type="term" value="P:extracellular matrix organization"/>
    <property type="evidence" value="ECO:0007669"/>
    <property type="project" value="InterPro"/>
</dbReference>
<dbReference type="InterPro" id="IPR000884">
    <property type="entry name" value="TSP1_rpt"/>
</dbReference>
<evidence type="ECO:0000256" key="3">
    <source>
        <dbReference type="ARBA" id="ARBA00022729"/>
    </source>
</evidence>
<protein>
    <submittedName>
        <fullName evidence="9">ADAMTS like 3</fullName>
    </submittedName>
</protein>
<keyword evidence="4" id="KW-0677">Repeat</keyword>
<dbReference type="Pfam" id="PF19030">
    <property type="entry name" value="TSP1_ADAMTS"/>
    <property type="match status" value="12"/>
</dbReference>
<dbReference type="PANTHER" id="PTHR13723:SF169">
    <property type="entry name" value="ADAMTS-LIKE PROTEIN 3"/>
    <property type="match status" value="1"/>
</dbReference>
<dbReference type="InterPro" id="IPR007110">
    <property type="entry name" value="Ig-like_dom"/>
</dbReference>
<dbReference type="PROSITE" id="PS50092">
    <property type="entry name" value="TSP1"/>
    <property type="match status" value="9"/>
</dbReference>
<dbReference type="FunFam" id="2.20.100.10:FF:000005">
    <property type="entry name" value="ADAM metallopeptidase with thrombospondin type 1 motif 9"/>
    <property type="match status" value="3"/>
</dbReference>
<dbReference type="GO" id="GO:0004222">
    <property type="term" value="F:metalloendopeptidase activity"/>
    <property type="evidence" value="ECO:0007669"/>
    <property type="project" value="TreeGrafter"/>
</dbReference>
<dbReference type="Ensembl" id="ENSSMRT00000009274.1">
    <property type="protein sequence ID" value="ENSSMRP00000007943.1"/>
    <property type="gene ID" value="ENSSMRG00000006364.1"/>
</dbReference>
<dbReference type="GO" id="GO:0031012">
    <property type="term" value="C:extracellular matrix"/>
    <property type="evidence" value="ECO:0007669"/>
    <property type="project" value="TreeGrafter"/>
</dbReference>
<dbReference type="InterPro" id="IPR036383">
    <property type="entry name" value="TSP1_rpt_sf"/>
</dbReference>
<feature type="domain" description="Ig-like" evidence="8">
    <location>
        <begin position="1141"/>
        <end position="1234"/>
    </location>
</feature>
<dbReference type="InterPro" id="IPR003599">
    <property type="entry name" value="Ig_sub"/>
</dbReference>
<feature type="domain" description="Ig-like" evidence="8">
    <location>
        <begin position="846"/>
        <end position="942"/>
    </location>
</feature>
<keyword evidence="5" id="KW-1015">Disulfide bond</keyword>
<evidence type="ECO:0000256" key="1">
    <source>
        <dbReference type="ARBA" id="ARBA00004613"/>
    </source>
</evidence>
<dbReference type="SUPFAM" id="SSF48726">
    <property type="entry name" value="Immunoglobulin"/>
    <property type="match status" value="4"/>
</dbReference>
<dbReference type="InterPro" id="IPR013098">
    <property type="entry name" value="Ig_I-set"/>
</dbReference>
<keyword evidence="2" id="KW-0964">Secreted</keyword>
<keyword evidence="3" id="KW-0732">Signal</keyword>
<dbReference type="InterPro" id="IPR003598">
    <property type="entry name" value="Ig_sub2"/>
</dbReference>
<dbReference type="OMA" id="PCGQWVV"/>
<accession>A0A8D0BGI0</accession>
<dbReference type="InterPro" id="IPR050439">
    <property type="entry name" value="ADAMTS_ADAMTS-like"/>
</dbReference>
<keyword evidence="6" id="KW-0393">Immunoglobulin domain</keyword>
<feature type="compositionally biased region" description="Polar residues" evidence="7">
    <location>
        <begin position="1112"/>
        <end position="1129"/>
    </location>
</feature>
<dbReference type="FunFam" id="2.60.40.10:FF:000032">
    <property type="entry name" value="palladin isoform X1"/>
    <property type="match status" value="1"/>
</dbReference>
<organism evidence="9 10">
    <name type="scientific">Salvator merianae</name>
    <name type="common">Argentine black and white tegu</name>
    <name type="synonym">Tupinambis merianae</name>
    <dbReference type="NCBI Taxonomy" id="96440"/>
    <lineage>
        <taxon>Eukaryota</taxon>
        <taxon>Metazoa</taxon>
        <taxon>Chordata</taxon>
        <taxon>Craniata</taxon>
        <taxon>Vertebrata</taxon>
        <taxon>Euteleostomi</taxon>
        <taxon>Lepidosauria</taxon>
        <taxon>Squamata</taxon>
        <taxon>Bifurcata</taxon>
        <taxon>Unidentata</taxon>
        <taxon>Episquamata</taxon>
        <taxon>Laterata</taxon>
        <taxon>Teiioidea</taxon>
        <taxon>Teiidae</taxon>
        <taxon>Salvator</taxon>
    </lineage>
</organism>
<evidence type="ECO:0000313" key="9">
    <source>
        <dbReference type="Ensembl" id="ENSSMRP00000007943.1"/>
    </source>
</evidence>
<evidence type="ECO:0000256" key="5">
    <source>
        <dbReference type="ARBA" id="ARBA00023157"/>
    </source>
</evidence>
<name>A0A8D0BGI0_SALMN</name>
<feature type="compositionally biased region" description="Basic and acidic residues" evidence="7">
    <location>
        <begin position="1090"/>
        <end position="1101"/>
    </location>
</feature>
<dbReference type="PROSITE" id="PS50835">
    <property type="entry name" value="IG_LIKE"/>
    <property type="match status" value="3"/>
</dbReference>
<dbReference type="Pfam" id="PF07679">
    <property type="entry name" value="I-set"/>
    <property type="match status" value="1"/>
</dbReference>
<evidence type="ECO:0000256" key="6">
    <source>
        <dbReference type="ARBA" id="ARBA00023319"/>
    </source>
</evidence>
<evidence type="ECO:0000313" key="10">
    <source>
        <dbReference type="Proteomes" id="UP000694421"/>
    </source>
</evidence>
<keyword evidence="10" id="KW-1185">Reference proteome</keyword>
<dbReference type="SMART" id="SM00408">
    <property type="entry name" value="IGc2"/>
    <property type="match status" value="4"/>
</dbReference>
<dbReference type="Pfam" id="PF19236">
    <property type="entry name" value="ADAMTS_CR_3"/>
    <property type="match status" value="1"/>
</dbReference>
<dbReference type="InterPro" id="IPR013783">
    <property type="entry name" value="Ig-like_fold"/>
</dbReference>
<dbReference type="Gene3D" id="2.60.120.830">
    <property type="match status" value="1"/>
</dbReference>
<dbReference type="SUPFAM" id="SSF82895">
    <property type="entry name" value="TSP-1 type 1 repeat"/>
    <property type="match status" value="11"/>
</dbReference>
<feature type="region of interest" description="Disordered" evidence="7">
    <location>
        <begin position="1085"/>
        <end position="1129"/>
    </location>
</feature>
<dbReference type="Pfam" id="PF13927">
    <property type="entry name" value="Ig_3"/>
    <property type="match status" value="2"/>
</dbReference>
<evidence type="ECO:0000259" key="8">
    <source>
        <dbReference type="PROSITE" id="PS50835"/>
    </source>
</evidence>
<dbReference type="GeneTree" id="ENSGT00940000158143"/>
<comment type="subcellular location">
    <subcellularLocation>
        <location evidence="1">Secreted</location>
    </subcellularLocation>
</comment>
<dbReference type="Gene3D" id="2.20.100.10">
    <property type="entry name" value="Thrombospondin type-1 (TSP1) repeat"/>
    <property type="match status" value="11"/>
</dbReference>
<dbReference type="GO" id="GO:0005576">
    <property type="term" value="C:extracellular region"/>
    <property type="evidence" value="ECO:0007669"/>
    <property type="project" value="UniProtKB-SubCell"/>
</dbReference>
<dbReference type="Gene3D" id="2.60.40.10">
    <property type="entry name" value="Immunoglobulins"/>
    <property type="match status" value="4"/>
</dbReference>
<dbReference type="SMART" id="SM00209">
    <property type="entry name" value="TSP1"/>
    <property type="match status" value="11"/>
</dbReference>
<evidence type="ECO:0000256" key="7">
    <source>
        <dbReference type="SAM" id="MobiDB-lite"/>
    </source>
</evidence>
<dbReference type="PRINTS" id="PR01857">
    <property type="entry name" value="ADAMTSFAMILY"/>
</dbReference>
<evidence type="ECO:0000256" key="4">
    <source>
        <dbReference type="ARBA" id="ARBA00022737"/>
    </source>
</evidence>
<reference evidence="9" key="1">
    <citation type="submission" date="2025-08" db="UniProtKB">
        <authorList>
            <consortium name="Ensembl"/>
        </authorList>
    </citation>
    <scope>IDENTIFICATION</scope>
</reference>
<dbReference type="CDD" id="cd00096">
    <property type="entry name" value="Ig"/>
    <property type="match status" value="3"/>
</dbReference>